<evidence type="ECO:0000256" key="9">
    <source>
        <dbReference type="ARBA" id="ARBA00023128"/>
    </source>
</evidence>
<proteinExistence type="inferred from homology"/>
<evidence type="ECO:0000256" key="10">
    <source>
        <dbReference type="ARBA" id="ARBA00023136"/>
    </source>
</evidence>
<keyword evidence="7" id="KW-0007">Acetylation</keyword>
<dbReference type="GO" id="GO:0015986">
    <property type="term" value="P:proton motive force-driven ATP synthesis"/>
    <property type="evidence" value="ECO:0007669"/>
    <property type="project" value="InterPro"/>
</dbReference>
<keyword evidence="5 15" id="KW-0375">Hydrogen ion transport</keyword>
<evidence type="ECO:0000256" key="4">
    <source>
        <dbReference type="ARBA" id="ARBA00022547"/>
    </source>
</evidence>
<keyword evidence="17" id="KW-1185">Reference proteome</keyword>
<sequence length="99" mass="11524">MSTVELSPKPLRVSPFIKFCRWSLLLTGIAYGAYHQRRFKRKEDARRAEELRLKPMRDAKLAEEKKAALIGSTALDCIHKYKNVLRVLIRIINLNICQI</sequence>
<evidence type="ECO:0000313" key="17">
    <source>
        <dbReference type="Proteomes" id="UP000078540"/>
    </source>
</evidence>
<evidence type="ECO:0000256" key="3">
    <source>
        <dbReference type="ARBA" id="ARBA00022448"/>
    </source>
</evidence>
<evidence type="ECO:0000256" key="8">
    <source>
        <dbReference type="ARBA" id="ARBA00023065"/>
    </source>
</evidence>
<keyword evidence="3 15" id="KW-0813">Transport</keyword>
<evidence type="ECO:0000256" key="7">
    <source>
        <dbReference type="ARBA" id="ARBA00022990"/>
    </source>
</evidence>
<protein>
    <recommendedName>
        <fullName evidence="14 15">ATP synthase F(0) complex subunit e, mitochondrial</fullName>
    </recommendedName>
</protein>
<accession>A0A195B8V1</accession>
<evidence type="ECO:0000256" key="11">
    <source>
        <dbReference type="ARBA" id="ARBA00023310"/>
    </source>
</evidence>
<comment type="similarity">
    <text evidence="2 15">Belongs to the ATPase e subunit family.</text>
</comment>
<keyword evidence="8 15" id="KW-0406">Ion transport</keyword>
<evidence type="ECO:0000256" key="12">
    <source>
        <dbReference type="ARBA" id="ARBA00057306"/>
    </source>
</evidence>
<dbReference type="GO" id="GO:0015078">
    <property type="term" value="F:proton transmembrane transporter activity"/>
    <property type="evidence" value="ECO:0007669"/>
    <property type="project" value="InterPro"/>
</dbReference>
<keyword evidence="4 15" id="KW-0138">CF(0)</keyword>
<gene>
    <name evidence="16" type="ORF">ALC53_08831</name>
</gene>
<evidence type="ECO:0000313" key="16">
    <source>
        <dbReference type="EMBL" id="KYM80662.1"/>
    </source>
</evidence>
<dbReference type="GO" id="GO:0045259">
    <property type="term" value="C:proton-transporting ATP synthase complex"/>
    <property type="evidence" value="ECO:0007669"/>
    <property type="project" value="UniProtKB-UniRule"/>
</dbReference>
<keyword evidence="10" id="KW-0472">Membrane</keyword>
<dbReference type="PANTHER" id="PTHR12427">
    <property type="entry name" value="ATP SYNTHASE E CHAIN, MITOCHONDRIAL"/>
    <property type="match status" value="1"/>
</dbReference>
<dbReference type="Pfam" id="PF05680">
    <property type="entry name" value="ATP-synt_E"/>
    <property type="match status" value="1"/>
</dbReference>
<dbReference type="PANTHER" id="PTHR12427:SF1">
    <property type="entry name" value="ATP SYNTHASE SUBUNIT E, MITOCHONDRIAL"/>
    <property type="match status" value="1"/>
</dbReference>
<evidence type="ECO:0000256" key="1">
    <source>
        <dbReference type="ARBA" id="ARBA00004273"/>
    </source>
</evidence>
<organism evidence="16 17">
    <name type="scientific">Atta colombica</name>
    <dbReference type="NCBI Taxonomy" id="520822"/>
    <lineage>
        <taxon>Eukaryota</taxon>
        <taxon>Metazoa</taxon>
        <taxon>Ecdysozoa</taxon>
        <taxon>Arthropoda</taxon>
        <taxon>Hexapoda</taxon>
        <taxon>Insecta</taxon>
        <taxon>Pterygota</taxon>
        <taxon>Neoptera</taxon>
        <taxon>Endopterygota</taxon>
        <taxon>Hymenoptera</taxon>
        <taxon>Apocrita</taxon>
        <taxon>Aculeata</taxon>
        <taxon>Formicoidea</taxon>
        <taxon>Formicidae</taxon>
        <taxon>Myrmicinae</taxon>
        <taxon>Atta</taxon>
    </lineage>
</organism>
<comment type="subunit">
    <text evidence="15">F-type ATPases have 2 components, CF(1) - the catalytic core - and CF(0) - the membrane proton channel. CF(1) and CF(0) have multiple subunits.</text>
</comment>
<evidence type="ECO:0000256" key="5">
    <source>
        <dbReference type="ARBA" id="ARBA00022781"/>
    </source>
</evidence>
<dbReference type="AlphaFoldDB" id="A0A195B8V1"/>
<dbReference type="EMBL" id="KQ976558">
    <property type="protein sequence ID" value="KYM80662.1"/>
    <property type="molecule type" value="Genomic_DNA"/>
</dbReference>
<dbReference type="STRING" id="520822.A0A195B8V1"/>
<name>A0A195B8V1_9HYME</name>
<keyword evidence="11 15" id="KW-0066">ATP synthesis</keyword>
<dbReference type="GO" id="GO:0005743">
    <property type="term" value="C:mitochondrial inner membrane"/>
    <property type="evidence" value="ECO:0007669"/>
    <property type="project" value="UniProtKB-SubCell"/>
</dbReference>
<evidence type="ECO:0000256" key="14">
    <source>
        <dbReference type="ARBA" id="ARBA00074682"/>
    </source>
</evidence>
<keyword evidence="6 15" id="KW-0999">Mitochondrion inner membrane</keyword>
<dbReference type="InterPro" id="IPR008386">
    <property type="entry name" value="ATP_synth_F0_esu_mt"/>
</dbReference>
<comment type="subunit">
    <text evidence="13">Component of the ATP synthase complex composed at least of ATP5F1A/subunit alpha, ATP5F1B/subunit beta, ATP5MC1/subunit c (homooctomer), MT-ATP6/subunit a, MT-ATP8/subunit 8, ATP5ME/subunit e, ATP5MF/subunit f, ATP5MG/subunit g, ATP5MK/subunit k, ATP5MJ/subunit j, ATP5F1C/subunit gamma, ATP5F1D/subunit delta, ATP5F1E/subunit epsilon, ATP5PF/subunit F6, ATP5PB/subunit b, ATP5PD/subunit d, ATP5PO/subunit OSCP. ATP synthase complex consists of a soluble F(1) head domain (subunits alpha(3) and beta(3)) - the catalytic core - and a membrane F(0) domain - the membrane proton channel (subunits c, a, 8, e, f, g, k and j). These two domains are linked by a central stalk (subunits gamma, delta, and epsilon) rotating inside the F1 region and a stationary peripheral stalk (subunits F6, b, d, and OSCP).</text>
</comment>
<comment type="subcellular location">
    <subcellularLocation>
        <location evidence="1 15">Mitochondrion inner membrane</location>
    </subcellularLocation>
</comment>
<evidence type="ECO:0000256" key="13">
    <source>
        <dbReference type="ARBA" id="ARBA00064647"/>
    </source>
</evidence>
<reference evidence="16 17" key="1">
    <citation type="submission" date="2015-09" db="EMBL/GenBank/DDBJ databases">
        <title>Atta colombica WGS genome.</title>
        <authorList>
            <person name="Nygaard S."/>
            <person name="Hu H."/>
            <person name="Boomsma J."/>
            <person name="Zhang G."/>
        </authorList>
    </citation>
    <scope>NUCLEOTIDE SEQUENCE [LARGE SCALE GENOMIC DNA]</scope>
    <source>
        <strain evidence="16">Treedump-2</strain>
        <tissue evidence="16">Whole body</tissue>
    </source>
</reference>
<evidence type="ECO:0000256" key="15">
    <source>
        <dbReference type="RuleBase" id="RU367005"/>
    </source>
</evidence>
<evidence type="ECO:0000256" key="2">
    <source>
        <dbReference type="ARBA" id="ARBA00007333"/>
    </source>
</evidence>
<keyword evidence="9 15" id="KW-0496">Mitochondrion</keyword>
<evidence type="ECO:0000256" key="6">
    <source>
        <dbReference type="ARBA" id="ARBA00022792"/>
    </source>
</evidence>
<dbReference type="Proteomes" id="UP000078540">
    <property type="component" value="Unassembled WGS sequence"/>
</dbReference>
<comment type="function">
    <text evidence="12 15">Subunit e, of the mitochondrial membrane ATP synthase complex (F(1)F(0) ATP synthase or Complex V) that produces ATP from ADP in the presence of a proton gradient across the membrane which is generated by electron transport complexes of the respiratory chain. ATP synthase complex consist of a soluble F(1) head domain - the catalytic core - and a membrane F(1) domain - the membrane proton channel. These two domains are linked by a central stalk rotating inside the F(1) region and a stationary peripheral stalk. During catalysis, ATP synthesis in the catalytic domain of F(1) is coupled via a rotary mechanism of the central stalk subunits to proton translocation. In vivo, can only synthesize ATP although its ATP hydrolase activity can be activated artificially in vitro. Part of the complex F(0) domain.</text>
</comment>